<evidence type="ECO:0000256" key="9">
    <source>
        <dbReference type="ARBA" id="ARBA00047913"/>
    </source>
</evidence>
<dbReference type="InterPro" id="IPR018027">
    <property type="entry name" value="Asn/Gln_amidotransferase"/>
</dbReference>
<dbReference type="InterPro" id="IPR017959">
    <property type="entry name" value="Asn/Gln-tRNA_amidoTrfase_suB/E"/>
</dbReference>
<comment type="catalytic activity">
    <reaction evidence="8 10">
        <text>L-aspartyl-tRNA(Asn) + L-glutamine + ATP + H2O = L-asparaginyl-tRNA(Asn) + L-glutamate + ADP + phosphate + 2 H(+)</text>
        <dbReference type="Rhea" id="RHEA:14513"/>
        <dbReference type="Rhea" id="RHEA-COMP:9674"/>
        <dbReference type="Rhea" id="RHEA-COMP:9677"/>
        <dbReference type="ChEBI" id="CHEBI:15377"/>
        <dbReference type="ChEBI" id="CHEBI:15378"/>
        <dbReference type="ChEBI" id="CHEBI:29985"/>
        <dbReference type="ChEBI" id="CHEBI:30616"/>
        <dbReference type="ChEBI" id="CHEBI:43474"/>
        <dbReference type="ChEBI" id="CHEBI:58359"/>
        <dbReference type="ChEBI" id="CHEBI:78515"/>
        <dbReference type="ChEBI" id="CHEBI:78516"/>
        <dbReference type="ChEBI" id="CHEBI:456216"/>
    </reaction>
</comment>
<evidence type="ECO:0000313" key="12">
    <source>
        <dbReference type="EMBL" id="MSS58305.1"/>
    </source>
</evidence>
<dbReference type="FunFam" id="1.10.150.380:FF:000001">
    <property type="entry name" value="Aspartyl/glutamyl-tRNA(Asn/Gln) amidotransferase subunit B"/>
    <property type="match status" value="1"/>
</dbReference>
<comment type="function">
    <text evidence="7 10">Allows the formation of correctly charged Asn-tRNA(Asn) or Gln-tRNA(Gln) through the transamidation of misacylated Asp-tRNA(Asn) or Glu-tRNA(Gln) in organisms which lack either or both of asparaginyl-tRNA or glutaminyl-tRNA synthetases. The reaction takes place in the presence of glutamine and ATP through an activated phospho-Asp-tRNA(Asn) or phospho-Glu-tRNA(Gln).</text>
</comment>
<dbReference type="InterPro" id="IPR006075">
    <property type="entry name" value="Asn/Gln-tRNA_Trfase_suB/E_cat"/>
</dbReference>
<dbReference type="Proteomes" id="UP000461880">
    <property type="component" value="Unassembled WGS sequence"/>
</dbReference>
<dbReference type="GO" id="GO:0005524">
    <property type="term" value="F:ATP binding"/>
    <property type="evidence" value="ECO:0007669"/>
    <property type="project" value="UniProtKB-KW"/>
</dbReference>
<proteinExistence type="inferred from homology"/>
<keyword evidence="6 10" id="KW-0648">Protein biosynthesis</keyword>
<dbReference type="PANTHER" id="PTHR11659">
    <property type="entry name" value="GLUTAMYL-TRNA GLN AMIDOTRANSFERASE SUBUNIT B MITOCHONDRIAL AND PROKARYOTIC PET112-RELATED"/>
    <property type="match status" value="1"/>
</dbReference>
<evidence type="ECO:0000256" key="4">
    <source>
        <dbReference type="ARBA" id="ARBA00022741"/>
    </source>
</evidence>
<evidence type="ECO:0000256" key="10">
    <source>
        <dbReference type="HAMAP-Rule" id="MF_00121"/>
    </source>
</evidence>
<dbReference type="InterPro" id="IPR042114">
    <property type="entry name" value="GatB_C_1"/>
</dbReference>
<keyword evidence="13" id="KW-1185">Reference proteome</keyword>
<dbReference type="GO" id="GO:0070681">
    <property type="term" value="P:glutaminyl-tRNAGln biosynthesis via transamidation"/>
    <property type="evidence" value="ECO:0007669"/>
    <property type="project" value="TreeGrafter"/>
</dbReference>
<comment type="catalytic activity">
    <reaction evidence="9 10">
        <text>L-glutamyl-tRNA(Gln) + L-glutamine + ATP + H2O = L-glutaminyl-tRNA(Gln) + L-glutamate + ADP + phosphate + H(+)</text>
        <dbReference type="Rhea" id="RHEA:17521"/>
        <dbReference type="Rhea" id="RHEA-COMP:9681"/>
        <dbReference type="Rhea" id="RHEA-COMP:9684"/>
        <dbReference type="ChEBI" id="CHEBI:15377"/>
        <dbReference type="ChEBI" id="CHEBI:15378"/>
        <dbReference type="ChEBI" id="CHEBI:29985"/>
        <dbReference type="ChEBI" id="CHEBI:30616"/>
        <dbReference type="ChEBI" id="CHEBI:43474"/>
        <dbReference type="ChEBI" id="CHEBI:58359"/>
        <dbReference type="ChEBI" id="CHEBI:78520"/>
        <dbReference type="ChEBI" id="CHEBI:78521"/>
        <dbReference type="ChEBI" id="CHEBI:456216"/>
    </reaction>
</comment>
<dbReference type="AlphaFoldDB" id="A0A7X2NRW8"/>
<sequence length="480" mass="53760">MADYDVTIGIEIHVQLKTATKMFSGAPCTYGRKANTAVNEIDLGEPGAMPCVNREAVKLAVEACTALHLTIDPVVKFDRKNYYYSDLPKGFQITQQFHPIGRNGYVMIDTPNGKKKIRINRIHMEEDTAKQYHLASVNETLLDYNRAGTPLIEIVSEPDMTTGQEAEAYVEALRQTLYYVGVSDVKMEEGSMRCDVNVSIKPKGSSVLGTKNEIKNLNSISNIGKAVDYEVERQKKVLESGGEVHQETRRWDDKTQTTELMRRKEGNVDYKFFPEPNIFPIRLDPEWIRNIQEHMPELPDARKERYEKEYGLSEHDINILIANKEMSEFFEQCMKTSKNAKSVCNWLLSDVSAWLNKNEKTIDHCALKPEDLSELVAMIDDGKISSKQAKELIDDVMNGKNPEEAAKAKGLSQISDAGAIETMVQSVLDANPQAISDYAAGKDRAVGFLVGQVMKQSKGKANPGMVSGLIKEELAKRIGK</sequence>
<dbReference type="NCBIfam" id="TIGR00133">
    <property type="entry name" value="gatB"/>
    <property type="match status" value="1"/>
</dbReference>
<dbReference type="PANTHER" id="PTHR11659:SF0">
    <property type="entry name" value="GLUTAMYL-TRNA(GLN) AMIDOTRANSFERASE SUBUNIT B, MITOCHONDRIAL"/>
    <property type="match status" value="1"/>
</dbReference>
<feature type="domain" description="Asn/Gln amidotransferase" evidence="11">
    <location>
        <begin position="328"/>
        <end position="474"/>
    </location>
</feature>
<dbReference type="InterPro" id="IPR003789">
    <property type="entry name" value="Asn/Gln_tRNA_amidoTrase-B-like"/>
</dbReference>
<evidence type="ECO:0000313" key="13">
    <source>
        <dbReference type="Proteomes" id="UP000461880"/>
    </source>
</evidence>
<keyword evidence="4 10" id="KW-0547">Nucleotide-binding</keyword>
<dbReference type="FunFam" id="1.10.10.410:FF:000001">
    <property type="entry name" value="Aspartyl/glutamyl-tRNA(Asn/Gln) amidotransferase subunit B"/>
    <property type="match status" value="1"/>
</dbReference>
<dbReference type="EC" id="6.3.5.-" evidence="10"/>
<name>A0A7X2NRW8_9FIRM</name>
<dbReference type="GO" id="GO:0016740">
    <property type="term" value="F:transferase activity"/>
    <property type="evidence" value="ECO:0007669"/>
    <property type="project" value="UniProtKB-KW"/>
</dbReference>
<gene>
    <name evidence="10 12" type="primary">gatB</name>
    <name evidence="12" type="ORF">FYJ51_05245</name>
</gene>
<dbReference type="SUPFAM" id="SSF89095">
    <property type="entry name" value="GatB/YqeY motif"/>
    <property type="match status" value="1"/>
</dbReference>
<keyword evidence="12" id="KW-0808">Transferase</keyword>
<dbReference type="GO" id="GO:0050567">
    <property type="term" value="F:glutaminyl-tRNA synthase (glutamine-hydrolyzing) activity"/>
    <property type="evidence" value="ECO:0007669"/>
    <property type="project" value="UniProtKB-UniRule"/>
</dbReference>
<dbReference type="NCBIfam" id="NF004014">
    <property type="entry name" value="PRK05477.1-4"/>
    <property type="match status" value="1"/>
</dbReference>
<dbReference type="Pfam" id="PF02934">
    <property type="entry name" value="GatB_N"/>
    <property type="match status" value="1"/>
</dbReference>
<dbReference type="PROSITE" id="PS01234">
    <property type="entry name" value="GATB"/>
    <property type="match status" value="1"/>
</dbReference>
<comment type="subunit">
    <text evidence="2 10">Heterotrimer of A, B and C subunits.</text>
</comment>
<evidence type="ECO:0000259" key="11">
    <source>
        <dbReference type="SMART" id="SM00845"/>
    </source>
</evidence>
<evidence type="ECO:0000256" key="7">
    <source>
        <dbReference type="ARBA" id="ARBA00024799"/>
    </source>
</evidence>
<evidence type="ECO:0000256" key="3">
    <source>
        <dbReference type="ARBA" id="ARBA00022598"/>
    </source>
</evidence>
<dbReference type="HAMAP" id="MF_00121">
    <property type="entry name" value="GatB"/>
    <property type="match status" value="1"/>
</dbReference>
<dbReference type="SMART" id="SM00845">
    <property type="entry name" value="GatB_Yqey"/>
    <property type="match status" value="1"/>
</dbReference>
<dbReference type="GO" id="GO:0006412">
    <property type="term" value="P:translation"/>
    <property type="evidence" value="ECO:0007669"/>
    <property type="project" value="UniProtKB-UniRule"/>
</dbReference>
<evidence type="ECO:0000256" key="6">
    <source>
        <dbReference type="ARBA" id="ARBA00022917"/>
    </source>
</evidence>
<dbReference type="Pfam" id="PF02637">
    <property type="entry name" value="GatB_Yqey"/>
    <property type="match status" value="1"/>
</dbReference>
<dbReference type="InterPro" id="IPR023168">
    <property type="entry name" value="GatB_Yqey_C_2"/>
</dbReference>
<evidence type="ECO:0000256" key="8">
    <source>
        <dbReference type="ARBA" id="ARBA00047380"/>
    </source>
</evidence>
<dbReference type="EMBL" id="VUMN01000009">
    <property type="protein sequence ID" value="MSS58305.1"/>
    <property type="molecule type" value="Genomic_DNA"/>
</dbReference>
<dbReference type="Gene3D" id="1.10.150.380">
    <property type="entry name" value="GatB domain, N-terminal subdomain"/>
    <property type="match status" value="1"/>
</dbReference>
<organism evidence="12 13">
    <name type="scientific">Stecheria intestinalis</name>
    <dbReference type="NCBI Taxonomy" id="2606630"/>
    <lineage>
        <taxon>Bacteria</taxon>
        <taxon>Bacillati</taxon>
        <taxon>Bacillota</taxon>
        <taxon>Erysipelotrichia</taxon>
        <taxon>Erysipelotrichales</taxon>
        <taxon>Erysipelotrichaceae</taxon>
        <taxon>Stecheria</taxon>
    </lineage>
</organism>
<comment type="similarity">
    <text evidence="1 10">Belongs to the GatB/GatE family. GatB subfamily.</text>
</comment>
<protein>
    <recommendedName>
        <fullName evidence="10">Aspartyl/glutamyl-tRNA(Asn/Gln) amidotransferase subunit B</fullName>
        <shortName evidence="10">Asp/Glu-ADT subunit B</shortName>
        <ecNumber evidence="10">6.3.5.-</ecNumber>
    </recommendedName>
</protein>
<keyword evidence="3 10" id="KW-0436">Ligase</keyword>
<dbReference type="Gene3D" id="1.10.10.410">
    <property type="match status" value="1"/>
</dbReference>
<dbReference type="NCBIfam" id="NF004012">
    <property type="entry name" value="PRK05477.1-2"/>
    <property type="match status" value="1"/>
</dbReference>
<keyword evidence="5 10" id="KW-0067">ATP-binding</keyword>
<dbReference type="InterPro" id="IPR004413">
    <property type="entry name" value="GatB"/>
</dbReference>
<dbReference type="InterPro" id="IPR014746">
    <property type="entry name" value="Gln_synth/guanido_kin_cat_dom"/>
</dbReference>
<evidence type="ECO:0000256" key="5">
    <source>
        <dbReference type="ARBA" id="ARBA00022840"/>
    </source>
</evidence>
<dbReference type="SUPFAM" id="SSF55931">
    <property type="entry name" value="Glutamine synthetase/guanido kinase"/>
    <property type="match status" value="1"/>
</dbReference>
<evidence type="ECO:0000256" key="1">
    <source>
        <dbReference type="ARBA" id="ARBA00005306"/>
    </source>
</evidence>
<evidence type="ECO:0000256" key="2">
    <source>
        <dbReference type="ARBA" id="ARBA00011123"/>
    </source>
</evidence>
<accession>A0A7X2NRW8</accession>
<dbReference type="InterPro" id="IPR017958">
    <property type="entry name" value="Gln-tRNA_amidoTrfase_suB_CS"/>
</dbReference>
<dbReference type="RefSeq" id="WP_105302884.1">
    <property type="nucleotide sequence ID" value="NZ_JAQXPC010000045.1"/>
</dbReference>
<comment type="caution">
    <text evidence="12">The sequence shown here is derived from an EMBL/GenBank/DDBJ whole genome shotgun (WGS) entry which is preliminary data.</text>
</comment>
<reference evidence="12 13" key="1">
    <citation type="submission" date="2019-08" db="EMBL/GenBank/DDBJ databases">
        <title>In-depth cultivation of the pig gut microbiome towards novel bacterial diversity and tailored functional studies.</title>
        <authorList>
            <person name="Wylensek D."/>
            <person name="Hitch T.C.A."/>
            <person name="Clavel T."/>
        </authorList>
    </citation>
    <scope>NUCLEOTIDE SEQUENCE [LARGE SCALE GENOMIC DNA]</scope>
    <source>
        <strain evidence="12 13">Oil+RF-744-GAM-WT-6</strain>
    </source>
</reference>